<gene>
    <name evidence="2" type="ORF">PACLA_8A022980</name>
</gene>
<feature type="compositionally biased region" description="Polar residues" evidence="1">
    <location>
        <begin position="1"/>
        <end position="14"/>
    </location>
</feature>
<evidence type="ECO:0000256" key="1">
    <source>
        <dbReference type="SAM" id="MobiDB-lite"/>
    </source>
</evidence>
<organism evidence="2 3">
    <name type="scientific">Paramuricea clavata</name>
    <name type="common">Red gorgonian</name>
    <name type="synonym">Violescent sea-whip</name>
    <dbReference type="NCBI Taxonomy" id="317549"/>
    <lineage>
        <taxon>Eukaryota</taxon>
        <taxon>Metazoa</taxon>
        <taxon>Cnidaria</taxon>
        <taxon>Anthozoa</taxon>
        <taxon>Octocorallia</taxon>
        <taxon>Malacalcyonacea</taxon>
        <taxon>Plexauridae</taxon>
        <taxon>Paramuricea</taxon>
    </lineage>
</organism>
<feature type="region of interest" description="Disordered" evidence="1">
    <location>
        <begin position="1"/>
        <end position="47"/>
    </location>
</feature>
<sequence>MSNTNMQPKTSMNYETKAKSLVPSPPTNLPTAPTGTSPASTSDSKTGDLSIVPASIAYQPTPSKVAGQIVPLPVANAKKMRHSPTCFAIAHPTCLPSLPATIRL</sequence>
<keyword evidence="3" id="KW-1185">Reference proteome</keyword>
<reference evidence="2" key="1">
    <citation type="submission" date="2020-04" db="EMBL/GenBank/DDBJ databases">
        <authorList>
            <person name="Alioto T."/>
            <person name="Alioto T."/>
            <person name="Gomez Garrido J."/>
        </authorList>
    </citation>
    <scope>NUCLEOTIDE SEQUENCE</scope>
    <source>
        <strain evidence="2">A484AB</strain>
    </source>
</reference>
<proteinExistence type="predicted"/>
<accession>A0A7D9ISV4</accession>
<dbReference type="EMBL" id="CACRXK020009090">
    <property type="protein sequence ID" value="CAB4016371.1"/>
    <property type="molecule type" value="Genomic_DNA"/>
</dbReference>
<feature type="compositionally biased region" description="Low complexity" evidence="1">
    <location>
        <begin position="30"/>
        <end position="44"/>
    </location>
</feature>
<comment type="caution">
    <text evidence="2">The sequence shown here is derived from an EMBL/GenBank/DDBJ whole genome shotgun (WGS) entry which is preliminary data.</text>
</comment>
<name>A0A7D9ISV4_PARCT</name>
<dbReference type="AlphaFoldDB" id="A0A7D9ISV4"/>
<dbReference type="Proteomes" id="UP001152795">
    <property type="component" value="Unassembled WGS sequence"/>
</dbReference>
<protein>
    <submittedName>
        <fullName evidence="2">Uncharacterized protein</fullName>
    </submittedName>
</protein>
<evidence type="ECO:0000313" key="2">
    <source>
        <dbReference type="EMBL" id="CAB4016371.1"/>
    </source>
</evidence>
<evidence type="ECO:0000313" key="3">
    <source>
        <dbReference type="Proteomes" id="UP001152795"/>
    </source>
</evidence>